<dbReference type="EMBL" id="JAMYWD010000012">
    <property type="protein sequence ID" value="KAJ4950518.1"/>
    <property type="molecule type" value="Genomic_DNA"/>
</dbReference>
<protein>
    <recommendedName>
        <fullName evidence="1">Protein kinase domain-containing protein</fullName>
    </recommendedName>
</protein>
<dbReference type="PANTHER" id="PTHR48011:SF7">
    <property type="entry name" value="F10K1.14 PROTEIN"/>
    <property type="match status" value="1"/>
</dbReference>
<dbReference type="GO" id="GO:0005524">
    <property type="term" value="F:ATP binding"/>
    <property type="evidence" value="ECO:0007669"/>
    <property type="project" value="InterPro"/>
</dbReference>
<dbReference type="GO" id="GO:0007165">
    <property type="term" value="P:signal transduction"/>
    <property type="evidence" value="ECO:0007669"/>
    <property type="project" value="TreeGrafter"/>
</dbReference>
<organism evidence="2 3">
    <name type="scientific">Protea cynaroides</name>
    <dbReference type="NCBI Taxonomy" id="273540"/>
    <lineage>
        <taxon>Eukaryota</taxon>
        <taxon>Viridiplantae</taxon>
        <taxon>Streptophyta</taxon>
        <taxon>Embryophyta</taxon>
        <taxon>Tracheophyta</taxon>
        <taxon>Spermatophyta</taxon>
        <taxon>Magnoliopsida</taxon>
        <taxon>Proteales</taxon>
        <taxon>Proteaceae</taxon>
        <taxon>Protea</taxon>
    </lineage>
</organism>
<dbReference type="SUPFAM" id="SSF56112">
    <property type="entry name" value="Protein kinase-like (PK-like)"/>
    <property type="match status" value="1"/>
</dbReference>
<dbReference type="GO" id="GO:0004672">
    <property type="term" value="F:protein kinase activity"/>
    <property type="evidence" value="ECO:0007669"/>
    <property type="project" value="InterPro"/>
</dbReference>
<evidence type="ECO:0000313" key="2">
    <source>
        <dbReference type="EMBL" id="KAJ4950518.1"/>
    </source>
</evidence>
<dbReference type="PANTHER" id="PTHR48011">
    <property type="entry name" value="CCR4-NOT TRANSCRIPTIONAL COMPLEX SUBUNIT CAF120-RELATED"/>
    <property type="match status" value="1"/>
</dbReference>
<comment type="caution">
    <text evidence="2">The sequence shown here is derived from an EMBL/GenBank/DDBJ whole genome shotgun (WGS) entry which is preliminary data.</text>
</comment>
<reference evidence="2" key="1">
    <citation type="journal article" date="2023" name="Plant J.">
        <title>The genome of the king protea, Protea cynaroides.</title>
        <authorList>
            <person name="Chang J."/>
            <person name="Duong T.A."/>
            <person name="Schoeman C."/>
            <person name="Ma X."/>
            <person name="Roodt D."/>
            <person name="Barker N."/>
            <person name="Li Z."/>
            <person name="Van de Peer Y."/>
            <person name="Mizrachi E."/>
        </authorList>
    </citation>
    <scope>NUCLEOTIDE SEQUENCE</scope>
    <source>
        <tissue evidence="2">Young leaves</tissue>
    </source>
</reference>
<proteinExistence type="predicted"/>
<dbReference type="Pfam" id="PF00069">
    <property type="entry name" value="Pkinase"/>
    <property type="match status" value="1"/>
</dbReference>
<evidence type="ECO:0000313" key="3">
    <source>
        <dbReference type="Proteomes" id="UP001141806"/>
    </source>
</evidence>
<evidence type="ECO:0000259" key="1">
    <source>
        <dbReference type="PROSITE" id="PS50011"/>
    </source>
</evidence>
<gene>
    <name evidence="2" type="ORF">NE237_027350</name>
</gene>
<feature type="domain" description="Protein kinase" evidence="1">
    <location>
        <begin position="1"/>
        <end position="196"/>
    </location>
</feature>
<dbReference type="AlphaFoldDB" id="A0A9Q0GMT4"/>
<keyword evidence="3" id="KW-1185">Reference proteome</keyword>
<dbReference type="Proteomes" id="UP001141806">
    <property type="component" value="Unassembled WGS sequence"/>
</dbReference>
<dbReference type="PROSITE" id="PS50011">
    <property type="entry name" value="PROTEIN_KINASE_DOM"/>
    <property type="match status" value="1"/>
</dbReference>
<dbReference type="SMART" id="SM00220">
    <property type="entry name" value="S_TKc"/>
    <property type="match status" value="1"/>
</dbReference>
<name>A0A9Q0GMT4_9MAGN</name>
<dbReference type="OrthoDB" id="25592at2759"/>
<dbReference type="Gene3D" id="1.10.510.10">
    <property type="entry name" value="Transferase(Phosphotransferase) domain 1"/>
    <property type="match status" value="1"/>
</dbReference>
<dbReference type="InterPro" id="IPR011009">
    <property type="entry name" value="Kinase-like_dom_sf"/>
</dbReference>
<dbReference type="InterPro" id="IPR052751">
    <property type="entry name" value="Plant_MAPKKK"/>
</dbReference>
<sequence length="196" mass="22439">MEKKESEIISRRPQRWWVRLNCIEKVQYLDDDLTQEFSNFSHRNLHVEYLQGGTAADVASQFGRNEKDRVVRSYTWGIVSTLSYLHAMDFVHYNVKWKNVLLDSGFIAGVAKRADFGSSKLFSGNEKMIFPRGSTLWMALEVVRGETHGPESDVWSLGCTVIEMVTRKPAWEDCGVDTECRIAFSDSVTEFLAELS</sequence>
<dbReference type="InterPro" id="IPR000719">
    <property type="entry name" value="Prot_kinase_dom"/>
</dbReference>
<accession>A0A9Q0GMT4</accession>